<protein>
    <submittedName>
        <fullName evidence="1">Uncharacterized protein</fullName>
    </submittedName>
</protein>
<dbReference type="Proteomes" id="UP000761423">
    <property type="component" value="Unassembled WGS sequence"/>
</dbReference>
<dbReference type="EMBL" id="JAAJBV010000005">
    <property type="protein sequence ID" value="NHM04701.1"/>
    <property type="molecule type" value="Genomic_DNA"/>
</dbReference>
<organism evidence="1 2">
    <name type="scientific">Flavobacterium celericrescens</name>
    <dbReference type="NCBI Taxonomy" id="2709780"/>
    <lineage>
        <taxon>Bacteria</taxon>
        <taxon>Pseudomonadati</taxon>
        <taxon>Bacteroidota</taxon>
        <taxon>Flavobacteriia</taxon>
        <taxon>Flavobacteriales</taxon>
        <taxon>Flavobacteriaceae</taxon>
        <taxon>Flavobacterium</taxon>
    </lineage>
</organism>
<comment type="caution">
    <text evidence="1">The sequence shown here is derived from an EMBL/GenBank/DDBJ whole genome shotgun (WGS) entry which is preliminary data.</text>
</comment>
<name>A0ABX0IBX9_9FLAO</name>
<reference evidence="1 2" key="1">
    <citation type="submission" date="2020-02" db="EMBL/GenBank/DDBJ databases">
        <authorList>
            <person name="Chen W.-M."/>
        </authorList>
    </citation>
    <scope>NUCLEOTIDE SEQUENCE [LARGE SCALE GENOMIC DNA]</scope>
    <source>
        <strain evidence="1 2">TWA-26</strain>
    </source>
</reference>
<evidence type="ECO:0000313" key="1">
    <source>
        <dbReference type="EMBL" id="NHM04701.1"/>
    </source>
</evidence>
<sequence>MIKLFREKKINDLFITAGRNIIKKADSINDYELFNSEVESLAIKTLAPLKLKHLSIDFENRTAESKMIDIPAENFPRNYDVRRGQKYPCARVSYSYNLLSNNIELLSVSPINFTISQIVDTNVGKNNFTIHYQTLYGNLNLTDEIKKEIKNWASSLEDEMKEVVKCINKEIDTFNIDILELLKKAIEDRKNKIISKKDQDNDLNDF</sequence>
<accession>A0ABX0IBX9</accession>
<evidence type="ECO:0000313" key="2">
    <source>
        <dbReference type="Proteomes" id="UP000761423"/>
    </source>
</evidence>
<proteinExistence type="predicted"/>
<gene>
    <name evidence="1" type="ORF">G4L40_08280</name>
</gene>
<dbReference type="RefSeq" id="WP_166236739.1">
    <property type="nucleotide sequence ID" value="NZ_JAAJBV010000005.1"/>
</dbReference>
<keyword evidence="2" id="KW-1185">Reference proteome</keyword>